<reference evidence="4" key="1">
    <citation type="journal article" date="2008" name="Nature">
        <title>The amphioxus genome and the evolution of the chordate karyotype.</title>
        <authorList>
            <consortium name="US DOE Joint Genome Institute (JGI-PGF)"/>
            <person name="Putnam N.H."/>
            <person name="Butts T."/>
            <person name="Ferrier D.E.K."/>
            <person name="Furlong R.F."/>
            <person name="Hellsten U."/>
            <person name="Kawashima T."/>
            <person name="Robinson-Rechavi M."/>
            <person name="Shoguchi E."/>
            <person name="Terry A."/>
            <person name="Yu J.-K."/>
            <person name="Benito-Gutierrez E.L."/>
            <person name="Dubchak I."/>
            <person name="Garcia-Fernandez J."/>
            <person name="Gibson-Brown J.J."/>
            <person name="Grigoriev I.V."/>
            <person name="Horton A.C."/>
            <person name="de Jong P.J."/>
            <person name="Jurka J."/>
            <person name="Kapitonov V.V."/>
            <person name="Kohara Y."/>
            <person name="Kuroki Y."/>
            <person name="Lindquist E."/>
            <person name="Lucas S."/>
            <person name="Osoegawa K."/>
            <person name="Pennacchio L.A."/>
            <person name="Salamov A.A."/>
            <person name="Satou Y."/>
            <person name="Sauka-Spengler T."/>
            <person name="Schmutz J."/>
            <person name="Shin-I T."/>
            <person name="Toyoda A."/>
            <person name="Bronner-Fraser M."/>
            <person name="Fujiyama A."/>
            <person name="Holland L.Z."/>
            <person name="Holland P.W.H."/>
            <person name="Satoh N."/>
            <person name="Rokhsar D.S."/>
        </authorList>
    </citation>
    <scope>NUCLEOTIDE SEQUENCE [LARGE SCALE GENOMIC DNA]</scope>
    <source>
        <strain evidence="4">S238N-H82</strain>
        <tissue evidence="4">Testes</tissue>
    </source>
</reference>
<dbReference type="CDD" id="cd00024">
    <property type="entry name" value="CD_CSD"/>
    <property type="match status" value="1"/>
</dbReference>
<keyword evidence="2" id="KW-0539">Nucleus</keyword>
<name>C3ZY48_BRAFL</name>
<accession>C3ZY48</accession>
<dbReference type="InterPro" id="IPR017984">
    <property type="entry name" value="Chromo_dom_subgr"/>
</dbReference>
<dbReference type="InParanoid" id="C3ZY48"/>
<dbReference type="InterPro" id="IPR016197">
    <property type="entry name" value="Chromo-like_dom_sf"/>
</dbReference>
<dbReference type="PANTHER" id="PTHR22812">
    <property type="entry name" value="CHROMOBOX PROTEIN"/>
    <property type="match status" value="1"/>
</dbReference>
<dbReference type="AlphaFoldDB" id="C3ZY48"/>
<dbReference type="SUPFAM" id="SSF54160">
    <property type="entry name" value="Chromo domain-like"/>
    <property type="match status" value="1"/>
</dbReference>
<feature type="domain" description="Chromo" evidence="3">
    <location>
        <begin position="8"/>
        <end position="56"/>
    </location>
</feature>
<dbReference type="PROSITE" id="PS00598">
    <property type="entry name" value="CHROMO_1"/>
    <property type="match status" value="1"/>
</dbReference>
<protein>
    <recommendedName>
        <fullName evidence="3">Chromo domain-containing protein</fullName>
    </recommendedName>
</protein>
<dbReference type="InterPro" id="IPR023779">
    <property type="entry name" value="Chromodomain_CS"/>
</dbReference>
<dbReference type="Gene3D" id="2.40.50.40">
    <property type="match status" value="1"/>
</dbReference>
<evidence type="ECO:0000256" key="1">
    <source>
        <dbReference type="ARBA" id="ARBA00004123"/>
    </source>
</evidence>
<gene>
    <name evidence="4" type="ORF">BRAFLDRAFT_249263</name>
</gene>
<dbReference type="SMART" id="SM00298">
    <property type="entry name" value="CHROMO"/>
    <property type="match status" value="1"/>
</dbReference>
<evidence type="ECO:0000256" key="2">
    <source>
        <dbReference type="ARBA" id="ARBA00023242"/>
    </source>
</evidence>
<dbReference type="STRING" id="7739.C3ZY48"/>
<dbReference type="InterPro" id="IPR051219">
    <property type="entry name" value="Heterochromatin_chromo-domain"/>
</dbReference>
<feature type="non-terminal residue" evidence="4">
    <location>
        <position position="1"/>
    </location>
</feature>
<evidence type="ECO:0000313" key="4">
    <source>
        <dbReference type="EMBL" id="EEN42530.1"/>
    </source>
</evidence>
<comment type="subcellular location">
    <subcellularLocation>
        <location evidence="1">Nucleus</location>
    </subcellularLocation>
</comment>
<dbReference type="InterPro" id="IPR000953">
    <property type="entry name" value="Chromo/chromo_shadow_dom"/>
</dbReference>
<dbReference type="PROSITE" id="PS50013">
    <property type="entry name" value="CHROMO_2"/>
    <property type="match status" value="1"/>
</dbReference>
<dbReference type="Pfam" id="PF00385">
    <property type="entry name" value="Chromo"/>
    <property type="match status" value="1"/>
</dbReference>
<sequence>SKESSEYYFVEKIMDTRMKEGEIQFYVKWQDYPEKDNTWEPWYNIPSEVRQNLCQY</sequence>
<dbReference type="InterPro" id="IPR023780">
    <property type="entry name" value="Chromo_domain"/>
</dbReference>
<organism>
    <name type="scientific">Branchiostoma floridae</name>
    <name type="common">Florida lancelet</name>
    <name type="synonym">Amphioxus</name>
    <dbReference type="NCBI Taxonomy" id="7739"/>
    <lineage>
        <taxon>Eukaryota</taxon>
        <taxon>Metazoa</taxon>
        <taxon>Chordata</taxon>
        <taxon>Cephalochordata</taxon>
        <taxon>Leptocardii</taxon>
        <taxon>Amphioxiformes</taxon>
        <taxon>Branchiostomatidae</taxon>
        <taxon>Branchiostoma</taxon>
    </lineage>
</organism>
<evidence type="ECO:0000259" key="3">
    <source>
        <dbReference type="PROSITE" id="PS50013"/>
    </source>
</evidence>
<dbReference type="GO" id="GO:0005634">
    <property type="term" value="C:nucleus"/>
    <property type="evidence" value="ECO:0007669"/>
    <property type="project" value="UniProtKB-SubCell"/>
</dbReference>
<dbReference type="PRINTS" id="PR00504">
    <property type="entry name" value="CHROMODOMAIN"/>
</dbReference>
<dbReference type="EMBL" id="GG666721">
    <property type="protein sequence ID" value="EEN42530.1"/>
    <property type="molecule type" value="Genomic_DNA"/>
</dbReference>
<proteinExistence type="predicted"/>